<protein>
    <recommendedName>
        <fullName evidence="4">ARM repeat-containing protein</fullName>
    </recommendedName>
</protein>
<dbReference type="SUPFAM" id="SSF48371">
    <property type="entry name" value="ARM repeat"/>
    <property type="match status" value="1"/>
</dbReference>
<evidence type="ECO:0008006" key="4">
    <source>
        <dbReference type="Google" id="ProtNLM"/>
    </source>
</evidence>
<dbReference type="InterPro" id="IPR016024">
    <property type="entry name" value="ARM-type_fold"/>
</dbReference>
<dbReference type="InterPro" id="IPR011989">
    <property type="entry name" value="ARM-like"/>
</dbReference>
<feature type="compositionally biased region" description="Acidic residues" evidence="1">
    <location>
        <begin position="359"/>
        <end position="371"/>
    </location>
</feature>
<dbReference type="PANTHER" id="PTHR10957">
    <property type="entry name" value="RAP1 GTPASE-GDP DISSOCIATION STIMULATOR 1"/>
    <property type="match status" value="1"/>
</dbReference>
<keyword evidence="3" id="KW-1185">Reference proteome</keyword>
<name>A0A4P9XFP9_9FUNG</name>
<reference evidence="3" key="1">
    <citation type="journal article" date="2018" name="Nat. Microbiol.">
        <title>Leveraging single-cell genomics to expand the fungal tree of life.</title>
        <authorList>
            <person name="Ahrendt S.R."/>
            <person name="Quandt C.A."/>
            <person name="Ciobanu D."/>
            <person name="Clum A."/>
            <person name="Salamov A."/>
            <person name="Andreopoulos B."/>
            <person name="Cheng J.F."/>
            <person name="Woyke T."/>
            <person name="Pelin A."/>
            <person name="Henrissat B."/>
            <person name="Reynolds N.K."/>
            <person name="Benny G.L."/>
            <person name="Smith M.E."/>
            <person name="James T.Y."/>
            <person name="Grigoriev I.V."/>
        </authorList>
    </citation>
    <scope>NUCLEOTIDE SEQUENCE [LARGE SCALE GENOMIC DNA]</scope>
    <source>
        <strain evidence="3">ATCC 52028</strain>
    </source>
</reference>
<accession>A0A4P9XFP9</accession>
<proteinExistence type="predicted"/>
<dbReference type="STRING" id="1555241.A0A4P9XFP9"/>
<feature type="compositionally biased region" description="Acidic residues" evidence="1">
    <location>
        <begin position="756"/>
        <end position="766"/>
    </location>
</feature>
<dbReference type="GO" id="GO:0005085">
    <property type="term" value="F:guanyl-nucleotide exchange factor activity"/>
    <property type="evidence" value="ECO:0007669"/>
    <property type="project" value="InterPro"/>
</dbReference>
<dbReference type="AlphaFoldDB" id="A0A4P9XFP9"/>
<feature type="compositionally biased region" description="Polar residues" evidence="1">
    <location>
        <begin position="777"/>
        <end position="796"/>
    </location>
</feature>
<organism evidence="2 3">
    <name type="scientific">Caulochytrium protostelioides</name>
    <dbReference type="NCBI Taxonomy" id="1555241"/>
    <lineage>
        <taxon>Eukaryota</taxon>
        <taxon>Fungi</taxon>
        <taxon>Fungi incertae sedis</taxon>
        <taxon>Chytridiomycota</taxon>
        <taxon>Chytridiomycota incertae sedis</taxon>
        <taxon>Chytridiomycetes</taxon>
        <taxon>Caulochytriales</taxon>
        <taxon>Caulochytriaceae</taxon>
        <taxon>Caulochytrium</taxon>
    </lineage>
</organism>
<dbReference type="InterPro" id="IPR040144">
    <property type="entry name" value="RAP1GDS1"/>
</dbReference>
<dbReference type="EMBL" id="ML014115">
    <property type="protein sequence ID" value="RKP03990.1"/>
    <property type="molecule type" value="Genomic_DNA"/>
</dbReference>
<feature type="region of interest" description="Disordered" evidence="1">
    <location>
        <begin position="754"/>
        <end position="796"/>
    </location>
</feature>
<sequence length="874" mass="91430">MTHALEAAVQRLIAARDDDAAALRHACDAVLAAAADDFPDAFCDDAALPAVSRQLGAALALGQARADDALATAAAHVIAEMAKVDAHRVPLGDRGHVAPLVAAMGHAVTRAAGAAGRVDGAVTALVTQCLRAIGNLCYNEDANRERAAQCPALGAVVVGLMTTPALAALRPLVLTAVFNVCLEHDGVQSLVVDAGLVPVLGAIFDASREQAVRASLAAAASAAATAVAAEVPDVALASNAARVLSALTEQKEKGRPAFDRDALGPMLRCMDAWYPYLQTAGRTYAQYSAVLDLLAAMMNVFETIGEDGHVSESHRRILQPEHLAPFIRLLAHPPSHGFGQPPAVVDAPTSTRAQRPSDEETDDDAEDEDEASLTEALLQLQEVAIGVLTIASMSEQSMEHMGTNAELMALLSEWLGIRNERPATPNACTARRVMSPARVAQLVYAAPDRAEQYRTELVTFAALTVGNLARSDASCARVHGLQLGDDLCALARDCLAHFAQHGVGLPTRHLVKVVHAALGALKNLTLYVGSRADLAKIGLIPVVTAFLALHDLKPVQFIGIGILKNLVAVTPLPVKEERLDAPLYEVLTGEPMHAAQKSLSLAAAALDLARTPAAAAETPFTRAMAFCAANSGDNATPVRNETARLVVHLVRQCARYDAAPLMHAIVRGGGVPVMLQALTGARYATSADAADADAGSRDRPGKTYQTFPIVQNETLVGATILASCCVPAVPLCAAYGATLWPTLAAILTGVHVPYQPEDEEDDDDAAGDGAKAKHDSASQSEAAQGTPSTPADQSYPDQMRANACQFLCVLVEADPSLRPRVSEALKPTLERVLATCSDSASAPATGSMQLGTTPPTTPLALRDVVQRLLSLLMA</sequence>
<feature type="region of interest" description="Disordered" evidence="1">
    <location>
        <begin position="337"/>
        <end position="371"/>
    </location>
</feature>
<dbReference type="Gene3D" id="1.25.10.10">
    <property type="entry name" value="Leucine-rich Repeat Variant"/>
    <property type="match status" value="2"/>
</dbReference>
<evidence type="ECO:0000313" key="3">
    <source>
        <dbReference type="Proteomes" id="UP000274922"/>
    </source>
</evidence>
<dbReference type="OrthoDB" id="26149at2759"/>
<evidence type="ECO:0000256" key="1">
    <source>
        <dbReference type="SAM" id="MobiDB-lite"/>
    </source>
</evidence>
<dbReference type="Proteomes" id="UP000274922">
    <property type="component" value="Unassembled WGS sequence"/>
</dbReference>
<gene>
    <name evidence="2" type="ORF">CXG81DRAFT_16559</name>
</gene>
<evidence type="ECO:0000313" key="2">
    <source>
        <dbReference type="EMBL" id="RKP03990.1"/>
    </source>
</evidence>